<gene>
    <name evidence="1" type="ORF">UFOPK3610_01116</name>
</gene>
<protein>
    <submittedName>
        <fullName evidence="1">Unannotated protein</fullName>
    </submittedName>
</protein>
<dbReference type="AlphaFoldDB" id="A0A6J7H4F5"/>
<evidence type="ECO:0000313" key="1">
    <source>
        <dbReference type="EMBL" id="CAB4915841.1"/>
    </source>
</evidence>
<accession>A0A6J7H4F5</accession>
<dbReference type="EMBL" id="CAFBMR010000041">
    <property type="protein sequence ID" value="CAB4915841.1"/>
    <property type="molecule type" value="Genomic_DNA"/>
</dbReference>
<sequence>MSDEDIITELFVWAHRFDGYERIASSPENLEAVLEPVRNIFITRGLVPDWCGVDLLRGWMFYLARAERFGGTNPKEWIAVERALLKHSAATTEDLPVRGLEPE</sequence>
<organism evidence="1">
    <name type="scientific">freshwater metagenome</name>
    <dbReference type="NCBI Taxonomy" id="449393"/>
    <lineage>
        <taxon>unclassified sequences</taxon>
        <taxon>metagenomes</taxon>
        <taxon>ecological metagenomes</taxon>
    </lineage>
</organism>
<name>A0A6J7H4F5_9ZZZZ</name>
<proteinExistence type="predicted"/>
<reference evidence="1" key="1">
    <citation type="submission" date="2020-05" db="EMBL/GenBank/DDBJ databases">
        <authorList>
            <person name="Chiriac C."/>
            <person name="Salcher M."/>
            <person name="Ghai R."/>
            <person name="Kavagutti S V."/>
        </authorList>
    </citation>
    <scope>NUCLEOTIDE SEQUENCE</scope>
</reference>